<evidence type="ECO:0000313" key="6">
    <source>
        <dbReference type="EMBL" id="WDE02398.1"/>
    </source>
</evidence>
<keyword evidence="4" id="KW-0472">Membrane</keyword>
<keyword evidence="2" id="KW-0812">Transmembrane</keyword>
<feature type="domain" description="Translocation and assembly module TamB C-terminal" evidence="5">
    <location>
        <begin position="3"/>
        <end position="57"/>
    </location>
</feature>
<accession>A0AAF0C6A0</accession>
<dbReference type="GO" id="GO:0009306">
    <property type="term" value="P:protein secretion"/>
    <property type="evidence" value="ECO:0007669"/>
    <property type="project" value="InterPro"/>
</dbReference>
<reference evidence="6 7" key="2">
    <citation type="journal article" date="2022" name="Mar. Drugs">
        <title>Bioassay-Guided Fractionation Leads to the Detection of Cholic Acid Generated by the Rare Thalassomonas sp.</title>
        <authorList>
            <person name="Pheiffer F."/>
            <person name="Schneider Y.K."/>
            <person name="Hansen E.H."/>
            <person name="Andersen J.H."/>
            <person name="Isaksson J."/>
            <person name="Busche T."/>
            <person name="R C."/>
            <person name="Kalinowski J."/>
            <person name="Zyl L.V."/>
            <person name="Trindade M."/>
        </authorList>
    </citation>
    <scope>NUCLEOTIDE SEQUENCE [LARGE SCALE GENOMIC DNA]</scope>
    <source>
        <strain evidence="6 7">A5K-106</strain>
    </source>
</reference>
<dbReference type="KEGG" id="tact:SG35_028720"/>
<evidence type="ECO:0000256" key="1">
    <source>
        <dbReference type="ARBA" id="ARBA00004167"/>
    </source>
</evidence>
<comment type="subcellular location">
    <subcellularLocation>
        <location evidence="1">Membrane</location>
        <topology evidence="1">Single-pass membrane protein</topology>
    </subcellularLocation>
</comment>
<keyword evidence="7" id="KW-1185">Reference proteome</keyword>
<evidence type="ECO:0000256" key="4">
    <source>
        <dbReference type="ARBA" id="ARBA00023136"/>
    </source>
</evidence>
<dbReference type="RefSeq" id="WP_044832616.1">
    <property type="nucleotide sequence ID" value="NZ_CP059736.1"/>
</dbReference>
<keyword evidence="3" id="KW-1133">Transmembrane helix</keyword>
<organism evidence="6 7">
    <name type="scientific">Thalassomonas actiniarum</name>
    <dbReference type="NCBI Taxonomy" id="485447"/>
    <lineage>
        <taxon>Bacteria</taxon>
        <taxon>Pseudomonadati</taxon>
        <taxon>Pseudomonadota</taxon>
        <taxon>Gammaproteobacteria</taxon>
        <taxon>Alteromonadales</taxon>
        <taxon>Colwelliaceae</taxon>
        <taxon>Thalassomonas</taxon>
    </lineage>
</organism>
<dbReference type="Pfam" id="PF04357">
    <property type="entry name" value="TamB"/>
    <property type="match status" value="1"/>
</dbReference>
<proteinExistence type="predicted"/>
<dbReference type="GO" id="GO:0005886">
    <property type="term" value="C:plasma membrane"/>
    <property type="evidence" value="ECO:0007669"/>
    <property type="project" value="InterPro"/>
</dbReference>
<name>A0AAF0C6A0_9GAMM</name>
<dbReference type="InterPro" id="IPR007452">
    <property type="entry name" value="TamB_C"/>
</dbReference>
<reference evidence="6 7" key="1">
    <citation type="journal article" date="2015" name="Genome Announc.">
        <title>Draft Genome Sequences of Marine Isolates of Thalassomonas viridans and Thalassomonas actiniarum.</title>
        <authorList>
            <person name="Olonade I."/>
            <person name="van Zyl L.J."/>
            <person name="Trindade M."/>
        </authorList>
    </citation>
    <scope>NUCLEOTIDE SEQUENCE [LARGE SCALE GENOMIC DNA]</scope>
    <source>
        <strain evidence="6 7">A5K-106</strain>
    </source>
</reference>
<protein>
    <submittedName>
        <fullName evidence="6">Translocation/assembly module TamB domain-containing protein</fullName>
    </submittedName>
</protein>
<dbReference type="AlphaFoldDB" id="A0AAF0C6A0"/>
<gene>
    <name evidence="6" type="ORF">SG35_028720</name>
</gene>
<evidence type="ECO:0000256" key="2">
    <source>
        <dbReference type="ARBA" id="ARBA00022692"/>
    </source>
</evidence>
<dbReference type="EMBL" id="CP059736">
    <property type="protein sequence ID" value="WDE02398.1"/>
    <property type="molecule type" value="Genomic_DNA"/>
</dbReference>
<sequence length="70" mass="7638">MSIGASINSRLNVRYGTGINADNDIEAGWIIEYRLSPEISFEAISGNEIGTSISYKKQAREIISAGEVFI</sequence>
<evidence type="ECO:0000256" key="3">
    <source>
        <dbReference type="ARBA" id="ARBA00022989"/>
    </source>
</evidence>
<evidence type="ECO:0000259" key="5">
    <source>
        <dbReference type="Pfam" id="PF04357"/>
    </source>
</evidence>
<evidence type="ECO:0000313" key="7">
    <source>
        <dbReference type="Proteomes" id="UP000032568"/>
    </source>
</evidence>
<dbReference type="Proteomes" id="UP000032568">
    <property type="component" value="Chromosome pTact"/>
</dbReference>